<evidence type="ECO:0000256" key="1">
    <source>
        <dbReference type="SAM" id="MobiDB-lite"/>
    </source>
</evidence>
<dbReference type="InterPro" id="IPR001932">
    <property type="entry name" value="PPM-type_phosphatase-like_dom"/>
</dbReference>
<evidence type="ECO:0000259" key="2">
    <source>
        <dbReference type="PROSITE" id="PS51746"/>
    </source>
</evidence>
<dbReference type="InterPro" id="IPR036457">
    <property type="entry name" value="PPM-type-like_dom_sf"/>
</dbReference>
<organism evidence="3 4">
    <name type="scientific">Polarella glacialis</name>
    <name type="common">Dinoflagellate</name>
    <dbReference type="NCBI Taxonomy" id="89957"/>
    <lineage>
        <taxon>Eukaryota</taxon>
        <taxon>Sar</taxon>
        <taxon>Alveolata</taxon>
        <taxon>Dinophyceae</taxon>
        <taxon>Suessiales</taxon>
        <taxon>Suessiaceae</taxon>
        <taxon>Polarella</taxon>
    </lineage>
</organism>
<feature type="compositionally biased region" description="Basic and acidic residues" evidence="1">
    <location>
        <begin position="307"/>
        <end position="321"/>
    </location>
</feature>
<feature type="compositionally biased region" description="Basic residues" evidence="1">
    <location>
        <begin position="290"/>
        <end position="303"/>
    </location>
</feature>
<dbReference type="Proteomes" id="UP000654075">
    <property type="component" value="Unassembled WGS sequence"/>
</dbReference>
<accession>A0A813EGJ2</accession>
<dbReference type="PROSITE" id="PS51746">
    <property type="entry name" value="PPM_2"/>
    <property type="match status" value="1"/>
</dbReference>
<sequence length="375" mass="40447">MYPRGIQIGVSTKMESAAQPSFQAKALIVYGVASQEILADEYYMAMRSLKGHVPAWRRPNQDECFYLSTKDGFRFCGVFDGHGSDGHQAAALVRDFFLRRLPAEVPVQRPARTEEYRKTMRAVLSGAFRDADALLLGGGEGVDARMSGATANVCIYDTKKRWLFTAWAGDCRCTCGFSKDFSCGSDASGDGSNNNNNTDNNNNSNNNSNNTNNNNNNNNDHGSQSSNNINNNINNNNNNNNTNNYNNNNNSNNNNNNNNTNNNNNHTNNNSTNGSDHGSQSSKGQQSKASSRRNRKKKKRKIMTLRLSDDHTLAGADERATESGSQATGSGPAGAAEVVAQAPATKAAAKAPASAHADLPPEKVQKTGQGVAMPK</sequence>
<evidence type="ECO:0000313" key="4">
    <source>
        <dbReference type="Proteomes" id="UP000654075"/>
    </source>
</evidence>
<reference evidence="3" key="1">
    <citation type="submission" date="2021-02" db="EMBL/GenBank/DDBJ databases">
        <authorList>
            <person name="Dougan E. K."/>
            <person name="Rhodes N."/>
            <person name="Thang M."/>
            <person name="Chan C."/>
        </authorList>
    </citation>
    <scope>NUCLEOTIDE SEQUENCE</scope>
</reference>
<feature type="domain" description="PPM-type phosphatase" evidence="2">
    <location>
        <begin position="47"/>
        <end position="375"/>
    </location>
</feature>
<dbReference type="AlphaFoldDB" id="A0A813EGJ2"/>
<name>A0A813EGJ2_POLGL</name>
<feature type="compositionally biased region" description="Low complexity" evidence="1">
    <location>
        <begin position="333"/>
        <end position="357"/>
    </location>
</feature>
<keyword evidence="4" id="KW-1185">Reference proteome</keyword>
<dbReference type="Gene3D" id="3.60.40.10">
    <property type="entry name" value="PPM-type phosphatase domain"/>
    <property type="match status" value="1"/>
</dbReference>
<gene>
    <name evidence="3" type="ORF">PGLA1383_LOCUS17810</name>
</gene>
<dbReference type="EMBL" id="CAJNNV010011147">
    <property type="protein sequence ID" value="CAE8599463.1"/>
    <property type="molecule type" value="Genomic_DNA"/>
</dbReference>
<dbReference type="PANTHER" id="PTHR42264">
    <property type="entry name" value="EPHRIN_REC_LIKE DOMAIN-CONTAINING PROTEIN"/>
    <property type="match status" value="1"/>
</dbReference>
<proteinExistence type="predicted"/>
<feature type="compositionally biased region" description="Low complexity" evidence="1">
    <location>
        <begin position="190"/>
        <end position="289"/>
    </location>
</feature>
<protein>
    <recommendedName>
        <fullName evidence="2">PPM-type phosphatase domain-containing protein</fullName>
    </recommendedName>
</protein>
<feature type="region of interest" description="Disordered" evidence="1">
    <location>
        <begin position="190"/>
        <end position="375"/>
    </location>
</feature>
<comment type="caution">
    <text evidence="3">The sequence shown here is derived from an EMBL/GenBank/DDBJ whole genome shotgun (WGS) entry which is preliminary data.</text>
</comment>
<dbReference type="SUPFAM" id="SSF81606">
    <property type="entry name" value="PP2C-like"/>
    <property type="match status" value="1"/>
</dbReference>
<evidence type="ECO:0000313" key="3">
    <source>
        <dbReference type="EMBL" id="CAE8599463.1"/>
    </source>
</evidence>